<protein>
    <submittedName>
        <fullName evidence="1">Uncharacterized protein</fullName>
    </submittedName>
</protein>
<sequence>MFETIKNLFKKEETFSCIIFDGKKMKYLDLTQKEIDRLKQEHKDWTITKKEEC</sequence>
<keyword evidence="2" id="KW-1185">Reference proteome</keyword>
<accession>A0AAE7B271</accession>
<proteinExistence type="predicted"/>
<dbReference type="RefSeq" id="WP_164967028.1">
    <property type="nucleotide sequence ID" value="NZ_CBCSAE010000004.1"/>
</dbReference>
<evidence type="ECO:0000313" key="1">
    <source>
        <dbReference type="EMBL" id="QKE26103.1"/>
    </source>
</evidence>
<dbReference type="Proteomes" id="UP000502065">
    <property type="component" value="Chromosome"/>
</dbReference>
<evidence type="ECO:0000313" key="2">
    <source>
        <dbReference type="Proteomes" id="UP000502065"/>
    </source>
</evidence>
<reference evidence="1 2" key="1">
    <citation type="submission" date="2018-07" db="EMBL/GenBank/DDBJ databases">
        <title>Identification of phenol metabolism pathways in Arcobacter.</title>
        <authorList>
            <person name="Miller W.G."/>
            <person name="Yee E."/>
            <person name="Bono J.L."/>
        </authorList>
    </citation>
    <scope>NUCLEOTIDE SEQUENCE [LARGE SCALE GENOMIC DNA]</scope>
    <source>
        <strain evidence="1 2">W63</strain>
    </source>
</reference>
<gene>
    <name evidence="1" type="ORF">AAQM_1354</name>
</gene>
<dbReference type="KEGG" id="aaqi:AAQM_1354"/>
<dbReference type="EMBL" id="CP030944">
    <property type="protein sequence ID" value="QKE26103.1"/>
    <property type="molecule type" value="Genomic_DNA"/>
</dbReference>
<organism evidence="1 2">
    <name type="scientific">Arcobacter aquimarinus</name>
    <dbReference type="NCBI Taxonomy" id="1315211"/>
    <lineage>
        <taxon>Bacteria</taxon>
        <taxon>Pseudomonadati</taxon>
        <taxon>Campylobacterota</taxon>
        <taxon>Epsilonproteobacteria</taxon>
        <taxon>Campylobacterales</taxon>
        <taxon>Arcobacteraceae</taxon>
        <taxon>Arcobacter</taxon>
    </lineage>
</organism>
<dbReference type="AlphaFoldDB" id="A0AAE7B271"/>
<name>A0AAE7B271_9BACT</name>